<dbReference type="EMBL" id="BNBI01000001">
    <property type="protein sequence ID" value="GHE82714.1"/>
    <property type="molecule type" value="Genomic_DNA"/>
</dbReference>
<protein>
    <recommendedName>
        <fullName evidence="4">Lipoprotein</fullName>
    </recommendedName>
</protein>
<reference evidence="2" key="1">
    <citation type="journal article" date="2014" name="Int. J. Syst. Evol. Microbiol.">
        <title>Complete genome sequence of Corynebacterium casei LMG S-19264T (=DSM 44701T), isolated from a smear-ripened cheese.</title>
        <authorList>
            <consortium name="US DOE Joint Genome Institute (JGI-PGF)"/>
            <person name="Walter F."/>
            <person name="Albersmeier A."/>
            <person name="Kalinowski J."/>
            <person name="Ruckert C."/>
        </authorList>
    </citation>
    <scope>NUCLEOTIDE SEQUENCE</scope>
    <source>
        <strain evidence="2">JCM 4477</strain>
    </source>
</reference>
<sequence>MTPRKEARRYVIPLVLTVWATGALTGCQTLADAASASGCEGTESRVDKLKAHAVLDSQPVGAVEPGGFKGLDAGCWEDSGDVQLYAERTYVFPGAKADVTRHYRAAAERTGWTPSPATRRSPEGQAANLCFTRGEAGDAAMLDVYFLTEEILDAEETEAGPEFRTGAGYRVSVTSSADGSTTSCQD</sequence>
<proteinExistence type="predicted"/>
<keyword evidence="1" id="KW-0732">Signal</keyword>
<dbReference type="RefSeq" id="WP_190202059.1">
    <property type="nucleotide sequence ID" value="NZ_BNBI01000001.1"/>
</dbReference>
<feature type="signal peptide" evidence="1">
    <location>
        <begin position="1"/>
        <end position="25"/>
    </location>
</feature>
<evidence type="ECO:0008006" key="4">
    <source>
        <dbReference type="Google" id="ProtNLM"/>
    </source>
</evidence>
<accession>A0A919A1W3</accession>
<dbReference type="PROSITE" id="PS51257">
    <property type="entry name" value="PROKAR_LIPOPROTEIN"/>
    <property type="match status" value="1"/>
</dbReference>
<feature type="chain" id="PRO_5039446304" description="Lipoprotein" evidence="1">
    <location>
        <begin position="26"/>
        <end position="186"/>
    </location>
</feature>
<dbReference type="AlphaFoldDB" id="A0A919A1W3"/>
<comment type="caution">
    <text evidence="2">The sequence shown here is derived from an EMBL/GenBank/DDBJ whole genome shotgun (WGS) entry which is preliminary data.</text>
</comment>
<evidence type="ECO:0000256" key="1">
    <source>
        <dbReference type="SAM" id="SignalP"/>
    </source>
</evidence>
<dbReference type="Proteomes" id="UP000630718">
    <property type="component" value="Unassembled WGS sequence"/>
</dbReference>
<organism evidence="2 3">
    <name type="scientific">Streptomyces fumanus</name>
    <dbReference type="NCBI Taxonomy" id="67302"/>
    <lineage>
        <taxon>Bacteria</taxon>
        <taxon>Bacillati</taxon>
        <taxon>Actinomycetota</taxon>
        <taxon>Actinomycetes</taxon>
        <taxon>Kitasatosporales</taxon>
        <taxon>Streptomycetaceae</taxon>
        <taxon>Streptomyces</taxon>
    </lineage>
</organism>
<keyword evidence="3" id="KW-1185">Reference proteome</keyword>
<evidence type="ECO:0000313" key="2">
    <source>
        <dbReference type="EMBL" id="GHE82714.1"/>
    </source>
</evidence>
<reference evidence="2" key="2">
    <citation type="submission" date="2020-09" db="EMBL/GenBank/DDBJ databases">
        <authorList>
            <person name="Sun Q."/>
            <person name="Ohkuma M."/>
        </authorList>
    </citation>
    <scope>NUCLEOTIDE SEQUENCE</scope>
    <source>
        <strain evidence="2">JCM 4477</strain>
    </source>
</reference>
<gene>
    <name evidence="2" type="ORF">GCM10018772_01120</name>
</gene>
<name>A0A919A1W3_9ACTN</name>
<evidence type="ECO:0000313" key="3">
    <source>
        <dbReference type="Proteomes" id="UP000630718"/>
    </source>
</evidence>